<accession>A0A0L0F733</accession>
<name>A0A0L0F733_9EUKA</name>
<protein>
    <submittedName>
        <fullName evidence="2">Uncharacterized protein</fullName>
    </submittedName>
</protein>
<dbReference type="GeneID" id="25915558"/>
<evidence type="ECO:0000313" key="3">
    <source>
        <dbReference type="Proteomes" id="UP000054560"/>
    </source>
</evidence>
<feature type="non-terminal residue" evidence="2">
    <location>
        <position position="65"/>
    </location>
</feature>
<dbReference type="AlphaFoldDB" id="A0A0L0F733"/>
<dbReference type="RefSeq" id="XP_014146288.1">
    <property type="nucleotide sequence ID" value="XM_014290813.1"/>
</dbReference>
<dbReference type="Proteomes" id="UP000054560">
    <property type="component" value="Unassembled WGS sequence"/>
</dbReference>
<feature type="non-terminal residue" evidence="2">
    <location>
        <position position="1"/>
    </location>
</feature>
<keyword evidence="3" id="KW-1185">Reference proteome</keyword>
<organism evidence="2 3">
    <name type="scientific">Sphaeroforma arctica JP610</name>
    <dbReference type="NCBI Taxonomy" id="667725"/>
    <lineage>
        <taxon>Eukaryota</taxon>
        <taxon>Ichthyosporea</taxon>
        <taxon>Ichthyophonida</taxon>
        <taxon>Sphaeroforma</taxon>
    </lineage>
</organism>
<gene>
    <name evidence="2" type="ORF">SARC_15054</name>
</gene>
<reference evidence="2 3" key="1">
    <citation type="submission" date="2011-02" db="EMBL/GenBank/DDBJ databases">
        <title>The Genome Sequence of Sphaeroforma arctica JP610.</title>
        <authorList>
            <consortium name="The Broad Institute Genome Sequencing Platform"/>
            <person name="Russ C."/>
            <person name="Cuomo C."/>
            <person name="Young S.K."/>
            <person name="Zeng Q."/>
            <person name="Gargeya S."/>
            <person name="Alvarado L."/>
            <person name="Berlin A."/>
            <person name="Chapman S.B."/>
            <person name="Chen Z."/>
            <person name="Freedman E."/>
            <person name="Gellesch M."/>
            <person name="Goldberg J."/>
            <person name="Griggs A."/>
            <person name="Gujja S."/>
            <person name="Heilman E."/>
            <person name="Heiman D."/>
            <person name="Howarth C."/>
            <person name="Mehta T."/>
            <person name="Neiman D."/>
            <person name="Pearson M."/>
            <person name="Roberts A."/>
            <person name="Saif S."/>
            <person name="Shea T."/>
            <person name="Shenoy N."/>
            <person name="Sisk P."/>
            <person name="Stolte C."/>
            <person name="Sykes S."/>
            <person name="White J."/>
            <person name="Yandava C."/>
            <person name="Burger G."/>
            <person name="Gray M.W."/>
            <person name="Holland P.W.H."/>
            <person name="King N."/>
            <person name="Lang F.B.F."/>
            <person name="Roger A.J."/>
            <person name="Ruiz-Trillo I."/>
            <person name="Haas B."/>
            <person name="Nusbaum C."/>
            <person name="Birren B."/>
        </authorList>
    </citation>
    <scope>NUCLEOTIDE SEQUENCE [LARGE SCALE GENOMIC DNA]</scope>
    <source>
        <strain evidence="2 3">JP610</strain>
    </source>
</reference>
<feature type="region of interest" description="Disordered" evidence="1">
    <location>
        <begin position="28"/>
        <end position="65"/>
    </location>
</feature>
<dbReference type="EMBL" id="KQ247136">
    <property type="protein sequence ID" value="KNC72386.1"/>
    <property type="molecule type" value="Genomic_DNA"/>
</dbReference>
<evidence type="ECO:0000256" key="1">
    <source>
        <dbReference type="SAM" id="MobiDB-lite"/>
    </source>
</evidence>
<sequence length="65" mass="6292">GVQTISDGAATVGEIVSQGVSTLAHTIAPETINSSQSEGGTGASTASGTSKGKQDTSKGLEVAEE</sequence>
<evidence type="ECO:0000313" key="2">
    <source>
        <dbReference type="EMBL" id="KNC72386.1"/>
    </source>
</evidence>
<proteinExistence type="predicted"/>